<accession>A0A6C0BVY7</accession>
<name>A0A6C0BVY7_9ZZZZ</name>
<dbReference type="EMBL" id="MN739267">
    <property type="protein sequence ID" value="QHS96232.1"/>
    <property type="molecule type" value="Genomic_DNA"/>
</dbReference>
<reference evidence="1" key="1">
    <citation type="journal article" date="2020" name="Nature">
        <title>Giant virus diversity and host interactions through global metagenomics.</title>
        <authorList>
            <person name="Schulz F."/>
            <person name="Roux S."/>
            <person name="Paez-Espino D."/>
            <person name="Jungbluth S."/>
            <person name="Walsh D.A."/>
            <person name="Denef V.J."/>
            <person name="McMahon K.D."/>
            <person name="Konstantinidis K.T."/>
            <person name="Eloe-Fadrosh E.A."/>
            <person name="Kyrpides N.C."/>
            <person name="Woyke T."/>
        </authorList>
    </citation>
    <scope>NUCLEOTIDE SEQUENCE</scope>
    <source>
        <strain evidence="1">GVMAG-M-3300019093-7</strain>
    </source>
</reference>
<sequence>MNTKSKIKSLVLGQRYLFFEKAPYHENEISFRANFLNYYERSNTLIVNTSETEASPMTQISIPFDWITKIQTLEDILRREKVGGVVLPSEILLEIDGYI</sequence>
<organism evidence="1">
    <name type="scientific">viral metagenome</name>
    <dbReference type="NCBI Taxonomy" id="1070528"/>
    <lineage>
        <taxon>unclassified sequences</taxon>
        <taxon>metagenomes</taxon>
        <taxon>organismal metagenomes</taxon>
    </lineage>
</organism>
<evidence type="ECO:0000313" key="1">
    <source>
        <dbReference type="EMBL" id="QHS96232.1"/>
    </source>
</evidence>
<protein>
    <submittedName>
        <fullName evidence="1">Uncharacterized protein</fullName>
    </submittedName>
</protein>
<dbReference type="AlphaFoldDB" id="A0A6C0BVY7"/>
<proteinExistence type="predicted"/>